<keyword evidence="2" id="KW-1133">Transmembrane helix</keyword>
<feature type="compositionally biased region" description="Polar residues" evidence="1">
    <location>
        <begin position="91"/>
        <end position="102"/>
    </location>
</feature>
<evidence type="ECO:0000256" key="2">
    <source>
        <dbReference type="SAM" id="Phobius"/>
    </source>
</evidence>
<keyword evidence="2" id="KW-0812">Transmembrane</keyword>
<gene>
    <name evidence="3" type="ORF">H9647_21150</name>
</gene>
<feature type="transmembrane region" description="Helical" evidence="2">
    <location>
        <begin position="20"/>
        <end position="41"/>
    </location>
</feature>
<keyword evidence="4" id="KW-1185">Reference proteome</keyword>
<dbReference type="EMBL" id="JACSQL010000013">
    <property type="protein sequence ID" value="MBD7970579.1"/>
    <property type="molecule type" value="Genomic_DNA"/>
</dbReference>
<dbReference type="Proteomes" id="UP000608071">
    <property type="component" value="Unassembled WGS sequence"/>
</dbReference>
<comment type="caution">
    <text evidence="3">The sequence shown here is derived from an EMBL/GenBank/DDBJ whole genome shotgun (WGS) entry which is preliminary data.</text>
</comment>
<keyword evidence="2" id="KW-0472">Membrane</keyword>
<feature type="region of interest" description="Disordered" evidence="1">
    <location>
        <begin position="68"/>
        <end position="132"/>
    </location>
</feature>
<organism evidence="3 4">
    <name type="scientific">Paenibacillus gallinarum</name>
    <dbReference type="NCBI Taxonomy" id="2762232"/>
    <lineage>
        <taxon>Bacteria</taxon>
        <taxon>Bacillati</taxon>
        <taxon>Bacillota</taxon>
        <taxon>Bacilli</taxon>
        <taxon>Bacillales</taxon>
        <taxon>Paenibacillaceae</taxon>
        <taxon>Paenibacillus</taxon>
    </lineage>
</organism>
<dbReference type="RefSeq" id="WP_191803799.1">
    <property type="nucleotide sequence ID" value="NZ_JACSQL010000013.1"/>
</dbReference>
<evidence type="ECO:0000256" key="1">
    <source>
        <dbReference type="SAM" id="MobiDB-lite"/>
    </source>
</evidence>
<name>A0ABR8T4R1_9BACL</name>
<evidence type="ECO:0000313" key="4">
    <source>
        <dbReference type="Proteomes" id="UP000608071"/>
    </source>
</evidence>
<proteinExistence type="predicted"/>
<protein>
    <submittedName>
        <fullName evidence="3">Uncharacterized protein</fullName>
    </submittedName>
</protein>
<reference evidence="3 4" key="1">
    <citation type="submission" date="2020-08" db="EMBL/GenBank/DDBJ databases">
        <title>A Genomic Blueprint of the Chicken Gut Microbiome.</title>
        <authorList>
            <person name="Gilroy R."/>
            <person name="Ravi A."/>
            <person name="Getino M."/>
            <person name="Pursley I."/>
            <person name="Horton D.L."/>
            <person name="Alikhan N.-F."/>
            <person name="Baker D."/>
            <person name="Gharbi K."/>
            <person name="Hall N."/>
            <person name="Watson M."/>
            <person name="Adriaenssens E.M."/>
            <person name="Foster-Nyarko E."/>
            <person name="Jarju S."/>
            <person name="Secka A."/>
            <person name="Antonio M."/>
            <person name="Oren A."/>
            <person name="Chaudhuri R."/>
            <person name="La Ragione R.M."/>
            <person name="Hildebrand F."/>
            <person name="Pallen M.J."/>
        </authorList>
    </citation>
    <scope>NUCLEOTIDE SEQUENCE [LARGE SCALE GENOMIC DNA]</scope>
    <source>
        <strain evidence="3 4">Sa2BVA9</strain>
    </source>
</reference>
<feature type="compositionally biased region" description="Basic and acidic residues" evidence="1">
    <location>
        <begin position="105"/>
        <end position="117"/>
    </location>
</feature>
<evidence type="ECO:0000313" key="3">
    <source>
        <dbReference type="EMBL" id="MBD7970579.1"/>
    </source>
</evidence>
<sequence>MTEVRIRRKRKKKKKSRKGLWITLITLVILVGGGWGGYHFFTHKDVQAEDIGVDEDFFDFTEFGIGSSDLPVSSNGEEEDENSPEDETNTSAENTSGETATNPKPIKDKGKDNRPESGSDVAIQNQNGESKDIEKEIESKYSTTFQSLESAALSKLDTLAENALKDYKSGRSLSNLSSTYMSAANKLQKKIDEVFNVQLKQMKAELKANGLDNDLALQAEAEYKEAIAAKKSEMLRKVAKVK</sequence>
<accession>A0ABR8T4R1</accession>
<feature type="compositionally biased region" description="Acidic residues" evidence="1">
    <location>
        <begin position="76"/>
        <end position="88"/>
    </location>
</feature>